<organism evidence="12 13">
    <name type="scientific">Nocardia donostiensis</name>
    <dbReference type="NCBI Taxonomy" id="1538463"/>
    <lineage>
        <taxon>Bacteria</taxon>
        <taxon>Bacillati</taxon>
        <taxon>Actinomycetota</taxon>
        <taxon>Actinomycetes</taxon>
        <taxon>Mycobacteriales</taxon>
        <taxon>Nocardiaceae</taxon>
        <taxon>Nocardia</taxon>
    </lineage>
</organism>
<gene>
    <name evidence="12" type="ORF">B0T46_24990</name>
</gene>
<evidence type="ECO:0000256" key="1">
    <source>
        <dbReference type="ARBA" id="ARBA00005189"/>
    </source>
</evidence>
<dbReference type="InterPro" id="IPR006162">
    <property type="entry name" value="Ppantetheine_attach_site"/>
</dbReference>
<dbReference type="OrthoDB" id="9778690at2"/>
<protein>
    <submittedName>
        <fullName evidence="12">Uncharacterized protein</fullName>
    </submittedName>
</protein>
<dbReference type="Gene3D" id="3.30.70.3290">
    <property type="match status" value="1"/>
</dbReference>
<keyword evidence="4" id="KW-0808">Transferase</keyword>
<dbReference type="SUPFAM" id="SSF53901">
    <property type="entry name" value="Thiolase-like"/>
    <property type="match status" value="1"/>
</dbReference>
<keyword evidence="13" id="KW-1185">Reference proteome</keyword>
<dbReference type="InterPro" id="IPR014031">
    <property type="entry name" value="Ketoacyl_synth_C"/>
</dbReference>
<dbReference type="InterPro" id="IPR014030">
    <property type="entry name" value="Ketoacyl_synth_N"/>
</dbReference>
<dbReference type="SUPFAM" id="SSF52151">
    <property type="entry name" value="FabD/lysophospholipase-like"/>
    <property type="match status" value="1"/>
</dbReference>
<dbReference type="CDD" id="cd08952">
    <property type="entry name" value="KR_1_SDR_x"/>
    <property type="match status" value="1"/>
</dbReference>
<dbReference type="InterPro" id="IPR050091">
    <property type="entry name" value="PKS_NRPS_Biosynth_Enz"/>
</dbReference>
<dbReference type="PANTHER" id="PTHR43775:SF51">
    <property type="entry name" value="INACTIVE PHENOLPHTHIOCEROL SYNTHESIS POLYKETIDE SYNTHASE TYPE I PKS1-RELATED"/>
    <property type="match status" value="1"/>
</dbReference>
<dbReference type="SUPFAM" id="SSF47336">
    <property type="entry name" value="ACP-like"/>
    <property type="match status" value="1"/>
</dbReference>
<dbReference type="Gene3D" id="3.40.366.10">
    <property type="entry name" value="Malonyl-Coenzyme A Acyl Carrier Protein, domain 2"/>
    <property type="match status" value="1"/>
</dbReference>
<dbReference type="SUPFAM" id="SSF51735">
    <property type="entry name" value="NAD(P)-binding Rossmann-fold domains"/>
    <property type="match status" value="2"/>
</dbReference>
<dbReference type="CDD" id="cd00833">
    <property type="entry name" value="PKS"/>
    <property type="match status" value="1"/>
</dbReference>
<comment type="caution">
    <text evidence="12">The sequence shown here is derived from an EMBL/GenBank/DDBJ whole genome shotgun (WGS) entry which is preliminary data.</text>
</comment>
<keyword evidence="8" id="KW-0012">Acyltransferase</keyword>
<dbReference type="Pfam" id="PF16197">
    <property type="entry name" value="KAsynt_C_assoc"/>
    <property type="match status" value="1"/>
</dbReference>
<dbReference type="PROSITE" id="PS00606">
    <property type="entry name" value="KS3_1"/>
    <property type="match status" value="1"/>
</dbReference>
<dbReference type="SMART" id="SM00822">
    <property type="entry name" value="PKS_KR"/>
    <property type="match status" value="1"/>
</dbReference>
<dbReference type="InterPro" id="IPR013968">
    <property type="entry name" value="PKS_KR"/>
</dbReference>
<keyword evidence="7" id="KW-0511">Multifunctional enzyme</keyword>
<dbReference type="InterPro" id="IPR016035">
    <property type="entry name" value="Acyl_Trfase/lysoPLipase"/>
</dbReference>
<evidence type="ECO:0000256" key="2">
    <source>
        <dbReference type="ARBA" id="ARBA00022450"/>
    </source>
</evidence>
<dbReference type="InterPro" id="IPR032821">
    <property type="entry name" value="PKS_assoc"/>
</dbReference>
<dbReference type="Pfam" id="PF18369">
    <property type="entry name" value="PKS_DE"/>
    <property type="match status" value="1"/>
</dbReference>
<evidence type="ECO:0000256" key="9">
    <source>
        <dbReference type="SAM" id="MobiDB-lite"/>
    </source>
</evidence>
<evidence type="ECO:0000259" key="11">
    <source>
        <dbReference type="PROSITE" id="PS52004"/>
    </source>
</evidence>
<dbReference type="Proteomes" id="UP000188836">
    <property type="component" value="Unassembled WGS sequence"/>
</dbReference>
<keyword evidence="3" id="KW-0597">Phosphoprotein</keyword>
<evidence type="ECO:0000256" key="7">
    <source>
        <dbReference type="ARBA" id="ARBA00023268"/>
    </source>
</evidence>
<accession>A0A1V2T982</accession>
<dbReference type="SMART" id="SM00823">
    <property type="entry name" value="PKS_PP"/>
    <property type="match status" value="1"/>
</dbReference>
<dbReference type="PANTHER" id="PTHR43775">
    <property type="entry name" value="FATTY ACID SYNTHASE"/>
    <property type="match status" value="1"/>
</dbReference>
<dbReference type="STRING" id="1538463.B0T36_22880"/>
<keyword evidence="6" id="KW-0443">Lipid metabolism</keyword>
<dbReference type="SMART" id="SM00827">
    <property type="entry name" value="PKS_AT"/>
    <property type="match status" value="1"/>
</dbReference>
<evidence type="ECO:0000256" key="4">
    <source>
        <dbReference type="ARBA" id="ARBA00022679"/>
    </source>
</evidence>
<dbReference type="InterPro" id="IPR057326">
    <property type="entry name" value="KR_dom"/>
</dbReference>
<proteinExistence type="predicted"/>
<dbReference type="Gene3D" id="3.40.50.720">
    <property type="entry name" value="NAD(P)-binding Rossmann-like Domain"/>
    <property type="match status" value="1"/>
</dbReference>
<dbReference type="GO" id="GO:0004315">
    <property type="term" value="F:3-oxoacyl-[acyl-carrier-protein] synthase activity"/>
    <property type="evidence" value="ECO:0007669"/>
    <property type="project" value="InterPro"/>
</dbReference>
<dbReference type="Gene3D" id="3.40.47.10">
    <property type="match status" value="1"/>
</dbReference>
<evidence type="ECO:0000256" key="6">
    <source>
        <dbReference type="ARBA" id="ARBA00023098"/>
    </source>
</evidence>
<dbReference type="InterPro" id="IPR001227">
    <property type="entry name" value="Ac_transferase_dom_sf"/>
</dbReference>
<sequence>MEQQPVTVDALVDALRTAALDNAALRRTNDELRATATEPIAVVGMGCRFPGGVGEPEQLWRLVADGTDAIGPFPTDRGWQYTDLPTVAVGGFLHDAAEFDAEFFGISPREATAMDPQQRLALETSWAALEHAGIDPSGLRGSDTGVFLGVIAQAYGAGIPVDDGAHGFRMTGVAASVVSGRIAYTLGLHGPAVSVDTACSSSLVAVHQAIRALRAGDCGLALAGGVTVMATPEVFTGFARQGGLAADGRCKSFAAHADGTGFAEGAAVLVLERLSRARQLGRDVLAVIRGSAVNQDGATNGLTAPGAGAQQRVVRVALADAGLAANDIDAVEAHGTGTVLGDPIEAQALIATYGQDRSPSNPLWLGSIKSNIGHTQAAAGMAGVIKMVQAMRHEILPRTLHADTPTSHVDWSAGTVRLLTEQQPWPRTAERPRRAGVSSFGISGTNAHVILEEAPPDATDPGDTGERFADTDISAWPVSGRTEQALVAQARELSQFLHAHPDYDPMDIGWTLAVSRARFDHRAVVLGSGRDILLAGLDALAGGAPTAATVTGRARGHGRTAFVFPGQGAQWLGMGRELHRAFPVFATSFDAVCAELDPHLGCSLRDTLWGDDPAAVQATDIAQAGLFAVGVAVHELLRAWGVQPDIVMGHSVGEITAAYVAGILSRTDAATLVAARGRHMRSLPANGAMVAVAAAENEVVALLTERTALAAVNAPAAVVVSGAEPDVTDIAGQLAARGHRIERLPVTHGFHSPLIAPALPSFAAAVAGLTFGEPTTTVLSALAGTPSNTALACPEHWVRHMRETVRFADAVTALTDAGCTRFVVAGPDGGLTGLLRQCLDPTGTAAAAMPVLRAGRSEVAALLTALAGLSTSGVPVDWSRLFAGRGARRVTLPGYAFQRYRYWAGALEHQPAPASGSDDEFWRAVETGDTAALGIDRRHTDVLAALSSWRHRRRELDRIGSWWYRTDWHPLPDAPAHLPGTWLLIRDESGYPDETTIAAFTAAGARLRYLDIDADRPDRDQLARVIESIAAEGPLAGAVSLAGSVAGPSPALPVLSRGLVANLVLLQAWADAAVAAPLWWVTRGAVAVSTVEEPDPLQAQLWGAGQVAGLELPQQWGGSIDLPADPGADAPQQLVAALARGDGEDQLAIRADGLYGRRLARADRPDLGQVRPWRPRGTVLVTGGTGAIGVLLAPWLLQHGAEHVVLAGRRGTDTPGIAAAAARLRELGRVTVLTCDVTDRDAIATALAEADADATLTAVIHAAGIGAQSPLTATEPAAMAEVAAAKVAGARYLDELLGDRALDAFVLFSSGAATWGAAGSAGYAAANAFLDALAQRRRARGRAAISLAWGSWAATGADIAQLARHGVGAMDPDTALSALALAIGAGETQLTVAEIHWPRFLGTYTAARRRPLLAALPDAPGTEPDTGAPDTAGPNSDAHCNARRNSDAAILLRQRLSGLPGYERHQIVLDLVRGQVAAVLGHDRPEAVAPDRPFAELGFDSLAAVETRTRLETATGLALPSTLVFDHPTAAATAERLLRELDGAGQHELSDIERNIHAALRRIPPRRLRESGVLDTLLALADGGDAPAPAADLDELDEQELIELALREDLP</sequence>
<keyword evidence="5" id="KW-0276">Fatty acid metabolism</keyword>
<reference evidence="12 13" key="1">
    <citation type="journal article" date="2016" name="Antonie Van Leeuwenhoek">
        <title>Nocardia donostiensis sp. nov., isolated from human respiratory specimens.</title>
        <authorList>
            <person name="Ercibengoa M."/>
            <person name="Bell M."/>
            <person name="Marimon J.M."/>
            <person name="Humrighouse B."/>
            <person name="Klenk H.P."/>
            <person name="Potter G."/>
            <person name="Perez-Trallero E."/>
        </authorList>
    </citation>
    <scope>NUCLEOTIDE SEQUENCE [LARGE SCALE GENOMIC DNA]</scope>
    <source>
        <strain evidence="12 13">X1655</strain>
    </source>
</reference>
<dbReference type="InterPro" id="IPR018201">
    <property type="entry name" value="Ketoacyl_synth_AS"/>
</dbReference>
<dbReference type="EMBL" id="MUMY01000033">
    <property type="protein sequence ID" value="ONM46072.1"/>
    <property type="molecule type" value="Genomic_DNA"/>
</dbReference>
<dbReference type="InterPro" id="IPR020841">
    <property type="entry name" value="PKS_Beta-ketoAc_synthase_dom"/>
</dbReference>
<evidence type="ECO:0000313" key="12">
    <source>
        <dbReference type="EMBL" id="ONM46072.1"/>
    </source>
</evidence>
<dbReference type="GO" id="GO:0004312">
    <property type="term" value="F:fatty acid synthase activity"/>
    <property type="evidence" value="ECO:0007669"/>
    <property type="project" value="TreeGrafter"/>
</dbReference>
<feature type="domain" description="Ketosynthase family 3 (KS3)" evidence="11">
    <location>
        <begin position="37"/>
        <end position="453"/>
    </location>
</feature>
<evidence type="ECO:0000256" key="5">
    <source>
        <dbReference type="ARBA" id="ARBA00022832"/>
    </source>
</evidence>
<dbReference type="SMART" id="SM01294">
    <property type="entry name" value="PKS_PP_betabranch"/>
    <property type="match status" value="1"/>
</dbReference>
<dbReference type="Pfam" id="PF00109">
    <property type="entry name" value="ketoacyl-synt"/>
    <property type="match status" value="1"/>
</dbReference>
<dbReference type="InterPro" id="IPR016039">
    <property type="entry name" value="Thiolase-like"/>
</dbReference>
<dbReference type="PROSITE" id="PS50075">
    <property type="entry name" value="CARRIER"/>
    <property type="match status" value="1"/>
</dbReference>
<name>A0A1V2T982_9NOCA</name>
<feature type="region of interest" description="Disordered" evidence="9">
    <location>
        <begin position="1416"/>
        <end position="1440"/>
    </location>
</feature>
<dbReference type="SUPFAM" id="SSF55048">
    <property type="entry name" value="Probable ACP-binding domain of malonyl-CoA ACP transacylase"/>
    <property type="match status" value="1"/>
</dbReference>
<dbReference type="Pfam" id="PF00698">
    <property type="entry name" value="Acyl_transf_1"/>
    <property type="match status" value="1"/>
</dbReference>
<feature type="domain" description="Carrier" evidence="10">
    <location>
        <begin position="1466"/>
        <end position="1541"/>
    </location>
</feature>
<dbReference type="InterPro" id="IPR016036">
    <property type="entry name" value="Malonyl_transacylase_ACP-bd"/>
</dbReference>
<evidence type="ECO:0000259" key="10">
    <source>
        <dbReference type="PROSITE" id="PS50075"/>
    </source>
</evidence>
<dbReference type="GO" id="GO:0031177">
    <property type="term" value="F:phosphopantetheine binding"/>
    <property type="evidence" value="ECO:0007669"/>
    <property type="project" value="InterPro"/>
</dbReference>
<dbReference type="InterPro" id="IPR036291">
    <property type="entry name" value="NAD(P)-bd_dom_sf"/>
</dbReference>
<dbReference type="RefSeq" id="WP_077121705.1">
    <property type="nucleotide sequence ID" value="NZ_MUKP01000086.1"/>
</dbReference>
<dbReference type="NCBIfam" id="NF045894">
    <property type="entry name" value="PKS_plus_SDR"/>
    <property type="match status" value="1"/>
</dbReference>
<dbReference type="FunFam" id="1.10.1200.10:FF:000007">
    <property type="entry name" value="Probable polyketide synthase pks17"/>
    <property type="match status" value="1"/>
</dbReference>
<keyword evidence="2" id="KW-0596">Phosphopantetheine</keyword>
<dbReference type="InterPro" id="IPR009081">
    <property type="entry name" value="PP-bd_ACP"/>
</dbReference>
<dbReference type="Pfam" id="PF00550">
    <property type="entry name" value="PP-binding"/>
    <property type="match status" value="1"/>
</dbReference>
<comment type="pathway">
    <text evidence="1">Lipid metabolism.</text>
</comment>
<dbReference type="InterPro" id="IPR020806">
    <property type="entry name" value="PKS_PP-bd"/>
</dbReference>
<dbReference type="Pfam" id="PF08659">
    <property type="entry name" value="KR"/>
    <property type="match status" value="1"/>
</dbReference>
<dbReference type="FunFam" id="3.40.47.10:FF:000019">
    <property type="entry name" value="Polyketide synthase type I"/>
    <property type="match status" value="1"/>
</dbReference>
<dbReference type="Gene3D" id="6.10.140.1830">
    <property type="match status" value="1"/>
</dbReference>
<dbReference type="Gene3D" id="1.10.1200.10">
    <property type="entry name" value="ACP-like"/>
    <property type="match status" value="1"/>
</dbReference>
<dbReference type="SMART" id="SM00825">
    <property type="entry name" value="PKS_KS"/>
    <property type="match status" value="1"/>
</dbReference>
<dbReference type="Pfam" id="PF02801">
    <property type="entry name" value="Ketoacyl-synt_C"/>
    <property type="match status" value="1"/>
</dbReference>
<dbReference type="PROSITE" id="PS52004">
    <property type="entry name" value="KS3_2"/>
    <property type="match status" value="1"/>
</dbReference>
<evidence type="ECO:0000313" key="13">
    <source>
        <dbReference type="Proteomes" id="UP000188836"/>
    </source>
</evidence>
<dbReference type="InterPro" id="IPR014043">
    <property type="entry name" value="Acyl_transferase_dom"/>
</dbReference>
<evidence type="ECO:0000256" key="3">
    <source>
        <dbReference type="ARBA" id="ARBA00022553"/>
    </source>
</evidence>
<dbReference type="GO" id="GO:0006633">
    <property type="term" value="P:fatty acid biosynthetic process"/>
    <property type="evidence" value="ECO:0007669"/>
    <property type="project" value="InterPro"/>
</dbReference>
<dbReference type="InterPro" id="IPR041618">
    <property type="entry name" value="PKS_DE"/>
</dbReference>
<dbReference type="InterPro" id="IPR036736">
    <property type="entry name" value="ACP-like_sf"/>
</dbReference>
<evidence type="ECO:0000256" key="8">
    <source>
        <dbReference type="ARBA" id="ARBA00023315"/>
    </source>
</evidence>
<dbReference type="PROSITE" id="PS00012">
    <property type="entry name" value="PHOSPHOPANTETHEINE"/>
    <property type="match status" value="1"/>
</dbReference>